<gene>
    <name evidence="2" type="ORF">TVAG_366410</name>
</gene>
<dbReference type="SMR" id="A2DHT5"/>
<evidence type="ECO:0000313" key="3">
    <source>
        <dbReference type="Proteomes" id="UP000001542"/>
    </source>
</evidence>
<feature type="region of interest" description="Disordered" evidence="1">
    <location>
        <begin position="784"/>
        <end position="813"/>
    </location>
</feature>
<feature type="compositionally biased region" description="Low complexity" evidence="1">
    <location>
        <begin position="1312"/>
        <end position="1332"/>
    </location>
</feature>
<dbReference type="VEuPathDB" id="TrichDB:TVAGG3_0303560"/>
<feature type="compositionally biased region" description="Basic and acidic residues" evidence="1">
    <location>
        <begin position="1091"/>
        <end position="1101"/>
    </location>
</feature>
<feature type="compositionally biased region" description="Acidic residues" evidence="1">
    <location>
        <begin position="1271"/>
        <end position="1280"/>
    </location>
</feature>
<feature type="compositionally biased region" description="Acidic residues" evidence="1">
    <location>
        <begin position="1194"/>
        <end position="1203"/>
    </location>
</feature>
<accession>A2DHT5</accession>
<dbReference type="VEuPathDB" id="TrichDB:TVAG_366410"/>
<feature type="compositionally biased region" description="Acidic residues" evidence="1">
    <location>
        <begin position="1289"/>
        <end position="1301"/>
    </location>
</feature>
<feature type="compositionally biased region" description="Basic and acidic residues" evidence="1">
    <location>
        <begin position="799"/>
        <end position="813"/>
    </location>
</feature>
<feature type="region of interest" description="Disordered" evidence="1">
    <location>
        <begin position="996"/>
        <end position="1157"/>
    </location>
</feature>
<feature type="compositionally biased region" description="Basic and acidic residues" evidence="1">
    <location>
        <begin position="1110"/>
        <end position="1135"/>
    </location>
</feature>
<feature type="compositionally biased region" description="Polar residues" evidence="1">
    <location>
        <begin position="24"/>
        <end position="34"/>
    </location>
</feature>
<dbReference type="Proteomes" id="UP000001542">
    <property type="component" value="Unassembled WGS sequence"/>
</dbReference>
<feature type="compositionally biased region" description="Low complexity" evidence="1">
    <location>
        <begin position="999"/>
        <end position="1010"/>
    </location>
</feature>
<proteinExistence type="predicted"/>
<feature type="region of interest" description="Disordered" evidence="1">
    <location>
        <begin position="1176"/>
        <end position="1203"/>
    </location>
</feature>
<feature type="region of interest" description="Disordered" evidence="1">
    <location>
        <begin position="1"/>
        <end position="34"/>
    </location>
</feature>
<sequence length="1365" mass="158333">MSENSSISSKKKGKRRHHHKNTESDTQNSNEIESSTQKDFLKAQWISFMSRIVLKTKINNMKSLQFYDYSTRTFANFKMSIYFNKMKRKYKWHKLATDLVHNNCIKTIRSIEYTSPEKNWPILLQSAVNYIHNTQIASAFSERNENRKLRLILKNWKLVTIKLRFTRSFAMDRWVEFVERKMKAYKQKMKQNALISYNIYQKWQQFNSHLVLKDTHDTLVIYKRKYDTKIAFDRFAFRVHEAHKREVFRAGKRWLEKRKWWCKIAVRVLTLNSIQNCRVLKHRDEVLEKFKALKESLVVSRRRKALINARTKLDNIIKNETRKMYLRKWNERMHIVKYSKLFVKSHFNGILRDYSKHIQNEAAKKIQHTFLDFQHRMRENVLIVRKAFLKWQGISSKLALQTLEVVPEMDLRLKSPIIDTLDIFKPQLSIGLDVFDDLINMKYENNMILADKVGLDAREMIDDVLFIPRKYPFLPNIDNFENVEIPLDTTSYDIEFDFSDLVCPLLNVDPLIRRGNRPEIPISEQFLNKCTQQTRTRKLSLDELFDNEVNPIESLAQTKLPKVIKCMTFDPTDLLEKQPEPRFAPISNYISDALIPLQAARFNIIFQLNNNSYNILDNSFENAIINIVRHHFVFKFDVLQIDMELFNTNVLDSIAFSTSLTETIRQATINSINSNLQDLSEITKIAKPLPHIEFSFTDGFDGKPVSMRVRDVEVDPSFGEELRISALRESLRAATGHISGIDIRKVDPIITTNFPTNFCENVFNEFNLGQKLFDFDLPFEIPEDIPSDDPDKLEEEEETVSKDQTIDDSKQDTIDDINISIRGANISQNSTLDPSSISNLEEEDVDSPKRTKIPIISFITNVQKANLLSDGEETKTNTSSYDDDFKSHGSSIIYDIKDELFDQKRDPNVPVAEDLDMQWILNGIDLSLTAEVIARANHAVSKTIGSLFFPSVEEEDLSLSDPDFHFEEESENDDISFPPIMKSLPKFDSAILNPEESINDTTTSDPTITNTDDHTTSDSTIANINIPTTGPDSRPQISKEPENQQPTNIELPPITVFTPPSSPLPEDLPSPPPLQKPDPIPVLPPNISDSYSDKTIENIKQEEEEEEEGKIENKVEEKIKEEEEEKPEAKPVDVKVEEEEEEIHEDKNEEEEEDIDFDQFILNDLTNVLMESMKLAFPQNQENEKPKQKKEVIPEEEINEEEEDEMRQLLIDAIDFDDLINTVARNYKEEINEEEEEENVPNSEMLLKEMNLDGVIIDAFGKAFDLGVDYEEEEDYDEDNVPNTTELEPFIEEDSEEEDDTPFGPPPKTHASSSTDIDISIADSYDNNSNDNNLKDMLSKALNDAITEATSDYVYRYRDVFSQKK</sequence>
<dbReference type="KEGG" id="tva:5465667"/>
<feature type="compositionally biased region" description="Basic and acidic residues" evidence="1">
    <location>
        <begin position="1182"/>
        <end position="1193"/>
    </location>
</feature>
<feature type="compositionally biased region" description="Basic residues" evidence="1">
    <location>
        <begin position="9"/>
        <end position="20"/>
    </location>
</feature>
<feature type="compositionally biased region" description="Pro residues" evidence="1">
    <location>
        <begin position="1060"/>
        <end position="1084"/>
    </location>
</feature>
<feature type="compositionally biased region" description="Acidic residues" evidence="1">
    <location>
        <begin position="1136"/>
        <end position="1157"/>
    </location>
</feature>
<feature type="region of interest" description="Disordered" evidence="1">
    <location>
        <begin position="1271"/>
        <end position="1333"/>
    </location>
</feature>
<protein>
    <submittedName>
        <fullName evidence="2">Uncharacterized protein</fullName>
    </submittedName>
</protein>
<name>A2DHT5_TRIV3</name>
<organism evidence="2 3">
    <name type="scientific">Trichomonas vaginalis (strain ATCC PRA-98 / G3)</name>
    <dbReference type="NCBI Taxonomy" id="412133"/>
    <lineage>
        <taxon>Eukaryota</taxon>
        <taxon>Metamonada</taxon>
        <taxon>Parabasalia</taxon>
        <taxon>Trichomonadida</taxon>
        <taxon>Trichomonadidae</taxon>
        <taxon>Trichomonas</taxon>
    </lineage>
</organism>
<reference evidence="2" key="1">
    <citation type="submission" date="2006-10" db="EMBL/GenBank/DDBJ databases">
        <authorList>
            <person name="Amadeo P."/>
            <person name="Zhao Q."/>
            <person name="Wortman J."/>
            <person name="Fraser-Liggett C."/>
            <person name="Carlton J."/>
        </authorList>
    </citation>
    <scope>NUCLEOTIDE SEQUENCE</scope>
    <source>
        <strain evidence="2">G3</strain>
    </source>
</reference>
<feature type="compositionally biased region" description="Polar residues" evidence="1">
    <location>
        <begin position="1022"/>
        <end position="1031"/>
    </location>
</feature>
<dbReference type="GO" id="GO:0005730">
    <property type="term" value="C:nucleolus"/>
    <property type="evidence" value="ECO:0000318"/>
    <property type="project" value="GO_Central"/>
</dbReference>
<reference evidence="2" key="2">
    <citation type="journal article" date="2007" name="Science">
        <title>Draft genome sequence of the sexually transmitted pathogen Trichomonas vaginalis.</title>
        <authorList>
            <person name="Carlton J.M."/>
            <person name="Hirt R.P."/>
            <person name="Silva J.C."/>
            <person name="Delcher A.L."/>
            <person name="Schatz M."/>
            <person name="Zhao Q."/>
            <person name="Wortman J.R."/>
            <person name="Bidwell S.L."/>
            <person name="Alsmark U.C.M."/>
            <person name="Besteiro S."/>
            <person name="Sicheritz-Ponten T."/>
            <person name="Noel C.J."/>
            <person name="Dacks J.B."/>
            <person name="Foster P.G."/>
            <person name="Simillion C."/>
            <person name="Van de Peer Y."/>
            <person name="Miranda-Saavedra D."/>
            <person name="Barton G.J."/>
            <person name="Westrop G.D."/>
            <person name="Mueller S."/>
            <person name="Dessi D."/>
            <person name="Fiori P.L."/>
            <person name="Ren Q."/>
            <person name="Paulsen I."/>
            <person name="Zhang H."/>
            <person name="Bastida-Corcuera F.D."/>
            <person name="Simoes-Barbosa A."/>
            <person name="Brown M.T."/>
            <person name="Hayes R.D."/>
            <person name="Mukherjee M."/>
            <person name="Okumura C.Y."/>
            <person name="Schneider R."/>
            <person name="Smith A.J."/>
            <person name="Vanacova S."/>
            <person name="Villalvazo M."/>
            <person name="Haas B.J."/>
            <person name="Pertea M."/>
            <person name="Feldblyum T.V."/>
            <person name="Utterback T.R."/>
            <person name="Shu C.L."/>
            <person name="Osoegawa K."/>
            <person name="de Jong P.J."/>
            <person name="Hrdy I."/>
            <person name="Horvathova L."/>
            <person name="Zubacova Z."/>
            <person name="Dolezal P."/>
            <person name="Malik S.B."/>
            <person name="Logsdon J.M. Jr."/>
            <person name="Henze K."/>
            <person name="Gupta A."/>
            <person name="Wang C.C."/>
            <person name="Dunne R.L."/>
            <person name="Upcroft J.A."/>
            <person name="Upcroft P."/>
            <person name="White O."/>
            <person name="Salzberg S.L."/>
            <person name="Tang P."/>
            <person name="Chiu C.-H."/>
            <person name="Lee Y.-S."/>
            <person name="Embley T.M."/>
            <person name="Coombs G.H."/>
            <person name="Mottram J.C."/>
            <person name="Tachezy J."/>
            <person name="Fraser-Liggett C.M."/>
            <person name="Johnson P.J."/>
        </authorList>
    </citation>
    <scope>NUCLEOTIDE SEQUENCE [LARGE SCALE GENOMIC DNA]</scope>
    <source>
        <strain evidence="2">G3</strain>
    </source>
</reference>
<keyword evidence="3" id="KW-1185">Reference proteome</keyword>
<dbReference type="EMBL" id="DS113201">
    <property type="protein sequence ID" value="EAY20133.1"/>
    <property type="molecule type" value="Genomic_DNA"/>
</dbReference>
<feature type="compositionally biased region" description="Acidic residues" evidence="1">
    <location>
        <begin position="784"/>
        <end position="798"/>
    </location>
</feature>
<evidence type="ECO:0000256" key="1">
    <source>
        <dbReference type="SAM" id="MobiDB-lite"/>
    </source>
</evidence>
<dbReference type="InParanoid" id="A2DHT5"/>
<dbReference type="RefSeq" id="XP_001581119.1">
    <property type="nucleotide sequence ID" value="XM_001581069.1"/>
</dbReference>
<evidence type="ECO:0000313" key="2">
    <source>
        <dbReference type="EMBL" id="EAY20133.1"/>
    </source>
</evidence>